<dbReference type="FunFam" id="3.40.50.20:FF:000016">
    <property type="entry name" value="N5-carboxyaminoimidazole ribonucleotide synthase"/>
    <property type="match status" value="1"/>
</dbReference>
<keyword evidence="12" id="KW-1185">Reference proteome</keyword>
<feature type="binding site" evidence="8">
    <location>
        <begin position="185"/>
        <end position="188"/>
    </location>
    <ligand>
        <name>ATP</name>
        <dbReference type="ChEBI" id="CHEBI:30616"/>
    </ligand>
</feature>
<dbReference type="InterPro" id="IPR054350">
    <property type="entry name" value="PurT/PurK_preATP-grasp"/>
</dbReference>
<feature type="binding site" evidence="8">
    <location>
        <position position="110"/>
    </location>
    <ligand>
        <name>ATP</name>
        <dbReference type="ChEBI" id="CHEBI:30616"/>
    </ligand>
</feature>
<evidence type="ECO:0000256" key="3">
    <source>
        <dbReference type="ARBA" id="ARBA00022598"/>
    </source>
</evidence>
<dbReference type="GO" id="GO:0004638">
    <property type="term" value="F:phosphoribosylaminoimidazole carboxylase activity"/>
    <property type="evidence" value="ECO:0007669"/>
    <property type="project" value="InterPro"/>
</dbReference>
<dbReference type="HAMAP" id="MF_01928">
    <property type="entry name" value="PurK"/>
    <property type="match status" value="1"/>
</dbReference>
<dbReference type="SUPFAM" id="SSF56059">
    <property type="entry name" value="Glutathione synthetase ATP-binding domain-like"/>
    <property type="match status" value="1"/>
</dbReference>
<dbReference type="EMBL" id="NGKC01000002">
    <property type="protein sequence ID" value="RSU13877.1"/>
    <property type="molecule type" value="Genomic_DNA"/>
</dbReference>
<dbReference type="PROSITE" id="PS50975">
    <property type="entry name" value="ATP_GRASP"/>
    <property type="match status" value="1"/>
</dbReference>
<dbReference type="GO" id="GO:0005829">
    <property type="term" value="C:cytosol"/>
    <property type="evidence" value="ECO:0007669"/>
    <property type="project" value="TreeGrafter"/>
</dbReference>
<reference evidence="11 12" key="1">
    <citation type="submission" date="2017-05" db="EMBL/GenBank/DDBJ databases">
        <title>Vagococcus spp. assemblies.</title>
        <authorList>
            <person name="Gulvik C.A."/>
        </authorList>
    </citation>
    <scope>NUCLEOTIDE SEQUENCE [LARGE SCALE GENOMIC DNA]</scope>
    <source>
        <strain evidence="11 12">LMG 24798</strain>
    </source>
</reference>
<comment type="pathway">
    <text evidence="8 9">Purine metabolism; IMP biosynthesis via de novo pathway; 5-amino-1-(5-phospho-D-ribosyl)imidazole-4-carboxylate from 5-amino-1-(5-phospho-D-ribosyl)imidazole (N5-CAIR route): step 1/2.</text>
</comment>
<comment type="function">
    <text evidence="8">Catalyzes the ATP-dependent conversion of 5-aminoimidazole ribonucleotide (AIR) and HCO(3)(-) to N5-carboxyaminoimidazole ribonucleotide (N5-CAIR).</text>
</comment>
<dbReference type="Gene3D" id="3.30.470.20">
    <property type="entry name" value="ATP-grasp fold, B domain"/>
    <property type="match status" value="1"/>
</dbReference>
<dbReference type="GO" id="GO:0046872">
    <property type="term" value="F:metal ion binding"/>
    <property type="evidence" value="ECO:0007669"/>
    <property type="project" value="InterPro"/>
</dbReference>
<dbReference type="InterPro" id="IPR003135">
    <property type="entry name" value="ATP-grasp_carboxylate-amine"/>
</dbReference>
<dbReference type="Gene3D" id="3.40.50.20">
    <property type="match status" value="1"/>
</dbReference>
<dbReference type="SUPFAM" id="SSF51246">
    <property type="entry name" value="Rudiment single hybrid motif"/>
    <property type="match status" value="1"/>
</dbReference>
<comment type="caution">
    <text evidence="11">The sequence shown here is derived from an EMBL/GenBank/DDBJ whole genome shotgun (WGS) entry which is preliminary data.</text>
</comment>
<evidence type="ECO:0000256" key="6">
    <source>
        <dbReference type="ARBA" id="ARBA00022840"/>
    </source>
</evidence>
<dbReference type="GO" id="GO:0005524">
    <property type="term" value="F:ATP binding"/>
    <property type="evidence" value="ECO:0007669"/>
    <property type="project" value="UniProtKB-UniRule"/>
</dbReference>
<evidence type="ECO:0000313" key="11">
    <source>
        <dbReference type="EMBL" id="RSU13877.1"/>
    </source>
</evidence>
<keyword evidence="6 8" id="KW-0067">ATP-binding</keyword>
<accession>A0A430B0K6</accession>
<evidence type="ECO:0000313" key="12">
    <source>
        <dbReference type="Proteomes" id="UP000286773"/>
    </source>
</evidence>
<dbReference type="InterPro" id="IPR011054">
    <property type="entry name" value="Rudment_hybrid_motif"/>
</dbReference>
<evidence type="ECO:0000259" key="10">
    <source>
        <dbReference type="PROSITE" id="PS50975"/>
    </source>
</evidence>
<evidence type="ECO:0000256" key="5">
    <source>
        <dbReference type="ARBA" id="ARBA00022755"/>
    </source>
</evidence>
<dbReference type="OrthoDB" id="9804625at2"/>
<dbReference type="NCBIfam" id="NF004675">
    <property type="entry name" value="PRK06019.1-1"/>
    <property type="match status" value="1"/>
</dbReference>
<dbReference type="InterPro" id="IPR016185">
    <property type="entry name" value="PreATP-grasp_dom_sf"/>
</dbReference>
<dbReference type="Gene3D" id="3.30.1490.20">
    <property type="entry name" value="ATP-grasp fold, A domain"/>
    <property type="match status" value="1"/>
</dbReference>
<feature type="binding site" evidence="8">
    <location>
        <position position="216"/>
    </location>
    <ligand>
        <name>ATP</name>
        <dbReference type="ChEBI" id="CHEBI:30616"/>
    </ligand>
</feature>
<comment type="similarity">
    <text evidence="8 9">Belongs to the PurK/PurT family.</text>
</comment>
<name>A0A430B0K6_9ENTE</name>
<dbReference type="Proteomes" id="UP000286773">
    <property type="component" value="Unassembled WGS sequence"/>
</dbReference>
<keyword evidence="3 8" id="KW-0436">Ligase</keyword>
<dbReference type="Pfam" id="PF02222">
    <property type="entry name" value="ATP-grasp"/>
    <property type="match status" value="1"/>
</dbReference>
<keyword evidence="7" id="KW-0464">Manganese</keyword>
<dbReference type="InterPro" id="IPR011761">
    <property type="entry name" value="ATP-grasp"/>
</dbReference>
<evidence type="ECO:0000256" key="4">
    <source>
        <dbReference type="ARBA" id="ARBA00022741"/>
    </source>
</evidence>
<dbReference type="UniPathway" id="UPA00074">
    <property type="reaction ID" value="UER00942"/>
</dbReference>
<feature type="binding site" evidence="8">
    <location>
        <begin position="155"/>
        <end position="161"/>
    </location>
    <ligand>
        <name>ATP</name>
        <dbReference type="ChEBI" id="CHEBI:30616"/>
    </ligand>
</feature>
<feature type="binding site" evidence="8">
    <location>
        <begin position="270"/>
        <end position="271"/>
    </location>
    <ligand>
        <name>ATP</name>
        <dbReference type="ChEBI" id="CHEBI:30616"/>
    </ligand>
</feature>
<feature type="binding site" evidence="8">
    <location>
        <position position="150"/>
    </location>
    <ligand>
        <name>ATP</name>
        <dbReference type="ChEBI" id="CHEBI:30616"/>
    </ligand>
</feature>
<gene>
    <name evidence="8 9" type="primary">purK</name>
    <name evidence="11" type="ORF">CBF27_02965</name>
</gene>
<proteinExistence type="inferred from homology"/>
<dbReference type="AlphaFoldDB" id="A0A430B0K6"/>
<evidence type="ECO:0000256" key="8">
    <source>
        <dbReference type="HAMAP-Rule" id="MF_01928"/>
    </source>
</evidence>
<evidence type="ECO:0000256" key="7">
    <source>
        <dbReference type="ARBA" id="ARBA00023211"/>
    </source>
</evidence>
<feature type="binding site" evidence="8">
    <location>
        <position position="193"/>
    </location>
    <ligand>
        <name>ATP</name>
        <dbReference type="ChEBI" id="CHEBI:30616"/>
    </ligand>
</feature>
<comment type="cofactor">
    <cofactor evidence="1">
        <name>Mn(2+)</name>
        <dbReference type="ChEBI" id="CHEBI:29035"/>
    </cofactor>
</comment>
<evidence type="ECO:0000256" key="9">
    <source>
        <dbReference type="RuleBase" id="RU361200"/>
    </source>
</evidence>
<comment type="catalytic activity">
    <reaction evidence="8 9">
        <text>5-amino-1-(5-phospho-beta-D-ribosyl)imidazole + hydrogencarbonate + ATP = 5-carboxyamino-1-(5-phospho-D-ribosyl)imidazole + ADP + phosphate + 2 H(+)</text>
        <dbReference type="Rhea" id="RHEA:19317"/>
        <dbReference type="ChEBI" id="CHEBI:15378"/>
        <dbReference type="ChEBI" id="CHEBI:17544"/>
        <dbReference type="ChEBI" id="CHEBI:30616"/>
        <dbReference type="ChEBI" id="CHEBI:43474"/>
        <dbReference type="ChEBI" id="CHEBI:58730"/>
        <dbReference type="ChEBI" id="CHEBI:137981"/>
        <dbReference type="ChEBI" id="CHEBI:456216"/>
        <dbReference type="EC" id="6.3.4.18"/>
    </reaction>
</comment>
<dbReference type="NCBIfam" id="TIGR01161">
    <property type="entry name" value="purK"/>
    <property type="match status" value="1"/>
</dbReference>
<comment type="subunit">
    <text evidence="8 9">Homodimer.</text>
</comment>
<dbReference type="InterPro" id="IPR040686">
    <property type="entry name" value="PurK_C"/>
</dbReference>
<comment type="function">
    <text evidence="9">Catalyzes the ATP-dependent conversion of 5-aminoimidazole ribonucleotide (AIR) and HCO(3)- to N5-carboxyaminoimidazole ribonucleotide (N5-CAIR).</text>
</comment>
<feature type="domain" description="ATP-grasp" evidence="10">
    <location>
        <begin position="114"/>
        <end position="300"/>
    </location>
</feature>
<dbReference type="SUPFAM" id="SSF52440">
    <property type="entry name" value="PreATP-grasp domain"/>
    <property type="match status" value="1"/>
</dbReference>
<protein>
    <recommendedName>
        <fullName evidence="8 9">N5-carboxyaminoimidazole ribonucleotide synthase</fullName>
        <shortName evidence="8 9">N5-CAIR synthase</shortName>
        <ecNumber evidence="8 9">6.3.4.18</ecNumber>
    </recommendedName>
    <alternativeName>
        <fullName evidence="8 9">5-(carboxyamino)imidazole ribonucleotide synthetase</fullName>
    </alternativeName>
</protein>
<dbReference type="InterPro" id="IPR013815">
    <property type="entry name" value="ATP_grasp_subdomain_1"/>
</dbReference>
<evidence type="ECO:0000256" key="2">
    <source>
        <dbReference type="ARBA" id="ARBA00001946"/>
    </source>
</evidence>
<dbReference type="PANTHER" id="PTHR11609:SF5">
    <property type="entry name" value="PHOSPHORIBOSYLAMINOIMIDAZOLE CARBOXYLASE"/>
    <property type="match status" value="1"/>
</dbReference>
<organism evidence="11 12">
    <name type="scientific">Vagococcus acidifermentans</name>
    <dbReference type="NCBI Taxonomy" id="564710"/>
    <lineage>
        <taxon>Bacteria</taxon>
        <taxon>Bacillati</taxon>
        <taxon>Bacillota</taxon>
        <taxon>Bacilli</taxon>
        <taxon>Lactobacillales</taxon>
        <taxon>Enterococcaceae</taxon>
        <taxon>Vagococcus</taxon>
    </lineage>
</organism>
<comment type="cofactor">
    <cofactor evidence="2">
        <name>Mg(2+)</name>
        <dbReference type="ChEBI" id="CHEBI:18420"/>
    </cofactor>
</comment>
<dbReference type="Pfam" id="PF17769">
    <property type="entry name" value="PurK_C"/>
    <property type="match status" value="1"/>
</dbReference>
<keyword evidence="5 8" id="KW-0658">Purine biosynthesis</keyword>
<dbReference type="PANTHER" id="PTHR11609">
    <property type="entry name" value="PURINE BIOSYNTHESIS PROTEIN 6/7, PUR6/7"/>
    <property type="match status" value="1"/>
</dbReference>
<dbReference type="FunFam" id="3.30.1490.20:FF:000015">
    <property type="entry name" value="N5-carboxyaminoimidazole ribonucleotide synthase"/>
    <property type="match status" value="1"/>
</dbReference>
<sequence length="376" mass="41739">MRNLSKLILPGQTIGIIGGGQLGRMMAFSAKEMGFFVGILDPTPDCPAAQVADWHIIADYNDELSLLNMSKRCDVITYEFENVDVDGIKYIEKMTHIPQGTIGLSVTQDRLSERSFLESNNINIAPYETVVVVSDIRDSVSSIGFPCVVKTTRGGYDGKGQVVLYSEEDIDKSVPLIQHGPCILEAFIPFVKELSVMIAANQNGDYTIFPIVENIHKNSILQKTIAPVALSQDIVDQIHLTAKIIASGLQLSGVMGIEMFLTEEGTIYVNELAPRPHNSAHYSIEACNFSQFDAHIRGICNWPLPEITLLSPAVMLNILGEQVVDVFAQIPEKKNWHFHLYGKKELKEGRKVGHVTILTENLEETLQEIAETNIWD</sequence>
<keyword evidence="4 8" id="KW-0547">Nucleotide-binding</keyword>
<dbReference type="NCBIfam" id="NF004679">
    <property type="entry name" value="PRK06019.1-5"/>
    <property type="match status" value="1"/>
</dbReference>
<dbReference type="RefSeq" id="WP_126812263.1">
    <property type="nucleotide sequence ID" value="NZ_NGKC01000002.1"/>
</dbReference>
<dbReference type="GO" id="GO:0006189">
    <property type="term" value="P:'de novo' IMP biosynthetic process"/>
    <property type="evidence" value="ECO:0007669"/>
    <property type="project" value="UniProtKB-UniRule"/>
</dbReference>
<evidence type="ECO:0000256" key="1">
    <source>
        <dbReference type="ARBA" id="ARBA00001936"/>
    </source>
</evidence>
<dbReference type="Pfam" id="PF22660">
    <property type="entry name" value="RS_preATP-grasp-like"/>
    <property type="match status" value="1"/>
</dbReference>
<dbReference type="InterPro" id="IPR005875">
    <property type="entry name" value="PurK"/>
</dbReference>
<dbReference type="GO" id="GO:0034028">
    <property type="term" value="F:5-(carboxyamino)imidazole ribonucleotide synthase activity"/>
    <property type="evidence" value="ECO:0007669"/>
    <property type="project" value="UniProtKB-UniRule"/>
</dbReference>
<dbReference type="NCBIfam" id="NF004676">
    <property type="entry name" value="PRK06019.1-2"/>
    <property type="match status" value="1"/>
</dbReference>
<dbReference type="EC" id="6.3.4.18" evidence="8 9"/>